<evidence type="ECO:0000256" key="15">
    <source>
        <dbReference type="ARBA" id="ARBA00031999"/>
    </source>
</evidence>
<feature type="transmembrane region" description="Helical" evidence="18">
    <location>
        <begin position="111"/>
        <end position="129"/>
    </location>
</feature>
<evidence type="ECO:0000256" key="9">
    <source>
        <dbReference type="ARBA" id="ARBA00022958"/>
    </source>
</evidence>
<evidence type="ECO:0000313" key="20">
    <source>
        <dbReference type="Proteomes" id="UP000504633"/>
    </source>
</evidence>
<dbReference type="GO" id="GO:0034702">
    <property type="term" value="C:monoatomic ion channel complex"/>
    <property type="evidence" value="ECO:0007669"/>
    <property type="project" value="UniProtKB-KW"/>
</dbReference>
<evidence type="ECO:0000256" key="2">
    <source>
        <dbReference type="ARBA" id="ARBA00022448"/>
    </source>
</evidence>
<evidence type="ECO:0000256" key="1">
    <source>
        <dbReference type="ARBA" id="ARBA00004141"/>
    </source>
</evidence>
<keyword evidence="8" id="KW-0851">Voltage-gated channel</keyword>
<dbReference type="FunFam" id="1.10.287.70:FF:000015">
    <property type="entry name" value="Calcium-activated potassium channel subunit alpha-1 isoform X7"/>
    <property type="match status" value="1"/>
</dbReference>
<dbReference type="SUPFAM" id="SSF51735">
    <property type="entry name" value="NAD(P)-binding Rossmann-fold domains"/>
    <property type="match status" value="1"/>
</dbReference>
<dbReference type="GO" id="GO:0060072">
    <property type="term" value="F:large conductance calcium-activated potassium channel activity"/>
    <property type="evidence" value="ECO:0007669"/>
    <property type="project" value="TreeGrafter"/>
</dbReference>
<evidence type="ECO:0000256" key="10">
    <source>
        <dbReference type="ARBA" id="ARBA00022989"/>
    </source>
</evidence>
<dbReference type="Pfam" id="PF03493">
    <property type="entry name" value="BK_channel_a"/>
    <property type="match status" value="1"/>
</dbReference>
<keyword evidence="12 18" id="KW-0472">Membrane</keyword>
<evidence type="ECO:0000256" key="17">
    <source>
        <dbReference type="SAM" id="MobiDB-lite"/>
    </source>
</evidence>
<evidence type="ECO:0000256" key="5">
    <source>
        <dbReference type="ARBA" id="ARBA00022692"/>
    </source>
</evidence>
<dbReference type="CTD" id="42940"/>
<gene>
    <name evidence="21" type="primary">LOC111593694</name>
</gene>
<dbReference type="PANTHER" id="PTHR10027">
    <property type="entry name" value="CALCIUM-ACTIVATED POTASSIUM CHANNEL ALPHA CHAIN"/>
    <property type="match status" value="1"/>
</dbReference>
<evidence type="ECO:0000256" key="18">
    <source>
        <dbReference type="SAM" id="Phobius"/>
    </source>
</evidence>
<accession>A0A6J1LGE6</accession>
<keyword evidence="10 18" id="KW-1133">Transmembrane helix</keyword>
<evidence type="ECO:0000259" key="19">
    <source>
        <dbReference type="PROSITE" id="PS51201"/>
    </source>
</evidence>
<keyword evidence="3" id="KW-0633">Potassium transport</keyword>
<comment type="subcellular location">
    <subcellularLocation>
        <location evidence="1">Membrane</location>
        <topology evidence="1">Multi-pass membrane protein</topology>
    </subcellularLocation>
</comment>
<evidence type="ECO:0000256" key="3">
    <source>
        <dbReference type="ARBA" id="ARBA00022538"/>
    </source>
</evidence>
<keyword evidence="5 18" id="KW-0812">Transmembrane</keyword>
<dbReference type="InterPro" id="IPR003148">
    <property type="entry name" value="RCK_N"/>
</dbReference>
<dbReference type="InterPro" id="IPR036291">
    <property type="entry name" value="NAD(P)-bd_dom_sf"/>
</dbReference>
<dbReference type="PRINTS" id="PR01449">
    <property type="entry name" value="BKCHANNELA"/>
</dbReference>
<keyword evidence="20" id="KW-1185">Reference proteome</keyword>
<dbReference type="OrthoDB" id="10035564at2759"/>
<proteinExistence type="inferred from homology"/>
<protein>
    <recommendedName>
        <fullName evidence="14">BK channel</fullName>
    </recommendedName>
    <alternativeName>
        <fullName evidence="15">Maxi K channel</fullName>
    </alternativeName>
</protein>
<keyword evidence="11" id="KW-0406">Ion transport</keyword>
<feature type="region of interest" description="Disordered" evidence="17">
    <location>
        <begin position="772"/>
        <end position="791"/>
    </location>
</feature>
<evidence type="ECO:0000313" key="21">
    <source>
        <dbReference type="RefSeq" id="XP_023162379.1"/>
    </source>
</evidence>
<dbReference type="PANTHER" id="PTHR10027:SF33">
    <property type="entry name" value="CALCIUM-ACTIVATED POTASSIUM CHANNEL SUBUNIT ALPHA-1-RELATED"/>
    <property type="match status" value="1"/>
</dbReference>
<evidence type="ECO:0000256" key="12">
    <source>
        <dbReference type="ARBA" id="ARBA00023136"/>
    </source>
</evidence>
<keyword evidence="4" id="KW-0597">Phosphoprotein</keyword>
<dbReference type="GO" id="GO:0050804">
    <property type="term" value="P:modulation of chemical synaptic transmission"/>
    <property type="evidence" value="ECO:0007669"/>
    <property type="project" value="UniProtKB-ARBA"/>
</dbReference>
<dbReference type="InterPro" id="IPR048735">
    <property type="entry name" value="Slowpoke-like_C"/>
</dbReference>
<comment type="similarity">
    <text evidence="16">Belongs to the potassium channel family. Calcium-activated (TC 1.A.1.3) subfamily. Slo sub-subfamily.</text>
</comment>
<feature type="transmembrane region" description="Helical" evidence="18">
    <location>
        <begin position="295"/>
        <end position="313"/>
    </location>
</feature>
<keyword evidence="6" id="KW-0631">Potassium channel</keyword>
<dbReference type="AlphaFoldDB" id="A0A6J1LGE6"/>
<feature type="compositionally biased region" description="Polar residues" evidence="17">
    <location>
        <begin position="772"/>
        <end position="786"/>
    </location>
</feature>
<dbReference type="GO" id="GO:0009410">
    <property type="term" value="P:response to xenobiotic stimulus"/>
    <property type="evidence" value="ECO:0007669"/>
    <property type="project" value="UniProtKB-ARBA"/>
</dbReference>
<evidence type="ECO:0000256" key="7">
    <source>
        <dbReference type="ARBA" id="ARBA00022837"/>
    </source>
</evidence>
<feature type="transmembrane region" description="Helical" evidence="18">
    <location>
        <begin position="150"/>
        <end position="168"/>
    </location>
</feature>
<dbReference type="SUPFAM" id="SSF81324">
    <property type="entry name" value="Voltage-gated potassium channels"/>
    <property type="match status" value="1"/>
</dbReference>
<dbReference type="PRINTS" id="PR00169">
    <property type="entry name" value="KCHANNEL"/>
</dbReference>
<dbReference type="Gene3D" id="1.10.287.70">
    <property type="match status" value="1"/>
</dbReference>
<evidence type="ECO:0000256" key="6">
    <source>
        <dbReference type="ARBA" id="ARBA00022826"/>
    </source>
</evidence>
<dbReference type="Pfam" id="PF22614">
    <property type="entry name" value="Slo-like_RCK"/>
    <property type="match status" value="2"/>
</dbReference>
<organism evidence="20 21">
    <name type="scientific">Drosophila hydei</name>
    <name type="common">Fruit fly</name>
    <dbReference type="NCBI Taxonomy" id="7224"/>
    <lineage>
        <taxon>Eukaryota</taxon>
        <taxon>Metazoa</taxon>
        <taxon>Ecdysozoa</taxon>
        <taxon>Arthropoda</taxon>
        <taxon>Hexapoda</taxon>
        <taxon>Insecta</taxon>
        <taxon>Pterygota</taxon>
        <taxon>Neoptera</taxon>
        <taxon>Endopterygota</taxon>
        <taxon>Diptera</taxon>
        <taxon>Brachycera</taxon>
        <taxon>Muscomorpha</taxon>
        <taxon>Ephydroidea</taxon>
        <taxon>Drosophilidae</taxon>
        <taxon>Drosophila</taxon>
    </lineage>
</organism>
<evidence type="ECO:0000256" key="13">
    <source>
        <dbReference type="ARBA" id="ARBA00023303"/>
    </source>
</evidence>
<evidence type="ECO:0000256" key="16">
    <source>
        <dbReference type="ARBA" id="ARBA00060897"/>
    </source>
</evidence>
<keyword evidence="9" id="KW-0630">Potassium</keyword>
<dbReference type="Pfam" id="PF21014">
    <property type="entry name" value="Slowpoke_C"/>
    <property type="match status" value="1"/>
</dbReference>
<name>A0A6J1LGE6_DROHY</name>
<feature type="transmembrane region" description="Helical" evidence="18">
    <location>
        <begin position="233"/>
        <end position="254"/>
    </location>
</feature>
<dbReference type="Gene3D" id="3.40.50.720">
    <property type="entry name" value="NAD(P)-binding Rossmann-like Domain"/>
    <property type="match status" value="2"/>
</dbReference>
<evidence type="ECO:0000256" key="11">
    <source>
        <dbReference type="ARBA" id="ARBA00023065"/>
    </source>
</evidence>
<dbReference type="Proteomes" id="UP000504633">
    <property type="component" value="Unplaced"/>
</dbReference>
<dbReference type="PROSITE" id="PS51201">
    <property type="entry name" value="RCK_N"/>
    <property type="match status" value="2"/>
</dbReference>
<dbReference type="GO" id="GO:0045211">
    <property type="term" value="C:postsynaptic membrane"/>
    <property type="evidence" value="ECO:0007669"/>
    <property type="project" value="TreeGrafter"/>
</dbReference>
<dbReference type="InterPro" id="IPR005821">
    <property type="entry name" value="Ion_trans_dom"/>
</dbReference>
<dbReference type="RefSeq" id="XP_023162379.1">
    <property type="nucleotide sequence ID" value="XM_023306611.2"/>
</dbReference>
<dbReference type="FunFam" id="1.20.120.350:FF:000035">
    <property type="entry name" value="Calcium-activated potassium channel slowpoke"/>
    <property type="match status" value="1"/>
</dbReference>
<keyword evidence="7" id="KW-0106">Calcium</keyword>
<evidence type="ECO:0000256" key="8">
    <source>
        <dbReference type="ARBA" id="ARBA00022882"/>
    </source>
</evidence>
<dbReference type="InterPro" id="IPR047871">
    <property type="entry name" value="K_chnl_Slo-like"/>
</dbReference>
<keyword evidence="13 21" id="KW-0407">Ion channel</keyword>
<feature type="domain" description="RCK N-terminal" evidence="19">
    <location>
        <begin position="339"/>
        <end position="481"/>
    </location>
</feature>
<dbReference type="FunFam" id="3.40.50.720:FF:001832">
    <property type="entry name" value="Calcium-activated potassium channel slowpoke-like Protein"/>
    <property type="match status" value="1"/>
</dbReference>
<feature type="transmembrane region" description="Helical" evidence="18">
    <location>
        <begin position="32"/>
        <end position="56"/>
    </location>
</feature>
<keyword evidence="2" id="KW-0813">Transport</keyword>
<reference evidence="21" key="1">
    <citation type="submission" date="2025-08" db="UniProtKB">
        <authorList>
            <consortium name="RefSeq"/>
        </authorList>
    </citation>
    <scope>IDENTIFICATION</scope>
    <source>
        <strain evidence="21">15085-1641.00</strain>
        <tissue evidence="21">Whole body</tissue>
    </source>
</reference>
<feature type="transmembrane region" description="Helical" evidence="18">
    <location>
        <begin position="174"/>
        <end position="197"/>
    </location>
</feature>
<dbReference type="Pfam" id="PF00520">
    <property type="entry name" value="Ion_trans"/>
    <property type="match status" value="1"/>
</dbReference>
<evidence type="ECO:0000256" key="4">
    <source>
        <dbReference type="ARBA" id="ARBA00022553"/>
    </source>
</evidence>
<dbReference type="InterPro" id="IPR003929">
    <property type="entry name" value="K_chnl_BK_asu"/>
</dbReference>
<dbReference type="GeneID" id="111593694"/>
<sequence length="1210" mass="134398">MSGCDQSTVESLADDPTDSPFDADDCLKVRKYWCFLLSSIFTFLAGLLIVLLWRAFAFICCRKEPDLGPNDPKQKEQKASRNKQEFEGTFMTEAKDWAGELISGQTTTGRILVVLVFILSIASLIIYFVDASSEEVERCQKWSNNITQQIDLAFNIFFMVYFFIRFIAASDKLWFMLEMYSFVDYFTIPPSFVSIYLDRTWIGLRFLRALRLMTVPDILQYLNVLKTSSSIRLAQLVSIFISVWLTAAGIIHLLENSGDPLDFNNAHRLSYWTCVYFLIVTMSTVGYGDVYCETVLGRTFLVFFLLVGLAMFASSIPEIIELVGSGNKYGGELKREHGKRHIVVCGHITYESVSHFLKDFLHEDREDVDVEVVFLHRKPPDLELEGLFKRHFTTVEFFQGTIMNPIDLQRVKVHEADACLVLANKYCQDPDAEDAANIMRVISIKNYSDDIRVIIQLMQYHNKAYLLNIPSWDWKQGDDVICLAELKLGFIAQSCLAPGFSTMMANLFAMRSFKTSPEMQSWTNDYLRGTGMEMYTETLSPTFIGIPFAQATELCFSKLKLLLLAIEIKGAEEGADSKISINPRGAKIQANTQGFFIAQSADEVKRAWFYCKACHEDIKDETLIKKCKCKNLATFRKGVRAVQMVGRANEHHPAPTFTPPELPKRVHVRGSVSGDITRDREDTNLLNRNVRRPNGTGNGTGGMHHMNNTAAAAAAAAAAGKQVNKVKPTVNVSRQVEGQVISPSQYNRPPENDANPYAGYQLAYEVKKLMPTSRSSGTGTQNQNGGVSLPAGIADDQSKDFDFEKTEMKYDSTGMFHWSPAKSLEDCILDRNQAAMTVLNGHVVVCLFADPDSPLIGLRNLVMPLRASNFHYHELKHVVIVGSVDYIRREWKMLQNLPKISVLNGSPLSRADLRAVNVNLCDMCCILSAKVPSNDDPTLADKEAILASLNIKAMTFDDTIGVLSQRGPEFDNLSATAGSPIVLQRRGSVYGANVPMITELVNDSNVQFLDQDDDDDPDTELYLTQPFACGTAFAVSVLDSLMSTTYFNQNALTLIRSLITGGATPELELILAEGAGLRGGYSTIDSLSNRDRCRVGQISLYDGPLAQFGECGKYGDLFVAALKSYGMLCIGLYRFRDTSSSCDASSKRYVITNPPDDFSLLPTDQVFVLMQFDPGLEYKPPAVRAPAGGRGTNTQGSGVGGGGSNKDDNS</sequence>
<evidence type="ECO:0000256" key="14">
    <source>
        <dbReference type="ARBA" id="ARBA00029579"/>
    </source>
</evidence>
<feature type="region of interest" description="Disordered" evidence="17">
    <location>
        <begin position="1180"/>
        <end position="1210"/>
    </location>
</feature>
<feature type="transmembrane region" description="Helical" evidence="18">
    <location>
        <begin position="269"/>
        <end position="288"/>
    </location>
</feature>
<feature type="domain" description="RCK N-terminal" evidence="19">
    <location>
        <begin position="840"/>
        <end position="984"/>
    </location>
</feature>